<gene>
    <name evidence="1" type="ORF">WJX74_000438</name>
</gene>
<reference evidence="1 2" key="1">
    <citation type="journal article" date="2024" name="Nat. Commun.">
        <title>Phylogenomics reveals the evolutionary origins of lichenization in chlorophyte algae.</title>
        <authorList>
            <person name="Puginier C."/>
            <person name="Libourel C."/>
            <person name="Otte J."/>
            <person name="Skaloud P."/>
            <person name="Haon M."/>
            <person name="Grisel S."/>
            <person name="Petersen M."/>
            <person name="Berrin J.G."/>
            <person name="Delaux P.M."/>
            <person name="Dal Grande F."/>
            <person name="Keller J."/>
        </authorList>
    </citation>
    <scope>NUCLEOTIDE SEQUENCE [LARGE SCALE GENOMIC DNA]</scope>
    <source>
        <strain evidence="1 2">SAG 2145</strain>
    </source>
</reference>
<name>A0AAW1Q992_9CHLO</name>
<protein>
    <recommendedName>
        <fullName evidence="3">Wings apart-like protein C-terminal domain-containing protein</fullName>
    </recommendedName>
</protein>
<accession>A0AAW1Q992</accession>
<dbReference type="Proteomes" id="UP001438707">
    <property type="component" value="Unassembled WGS sequence"/>
</dbReference>
<dbReference type="EMBL" id="JALJOS010000068">
    <property type="protein sequence ID" value="KAK9817477.1"/>
    <property type="molecule type" value="Genomic_DNA"/>
</dbReference>
<evidence type="ECO:0000313" key="2">
    <source>
        <dbReference type="Proteomes" id="UP001438707"/>
    </source>
</evidence>
<proteinExistence type="predicted"/>
<keyword evidence="2" id="KW-1185">Reference proteome</keyword>
<evidence type="ECO:0000313" key="1">
    <source>
        <dbReference type="EMBL" id="KAK9817477.1"/>
    </source>
</evidence>
<organism evidence="1 2">
    <name type="scientific">Apatococcus lobatus</name>
    <dbReference type="NCBI Taxonomy" id="904363"/>
    <lineage>
        <taxon>Eukaryota</taxon>
        <taxon>Viridiplantae</taxon>
        <taxon>Chlorophyta</taxon>
        <taxon>core chlorophytes</taxon>
        <taxon>Trebouxiophyceae</taxon>
        <taxon>Chlorellales</taxon>
        <taxon>Chlorellaceae</taxon>
        <taxon>Apatococcus</taxon>
    </lineage>
</organism>
<evidence type="ECO:0008006" key="3">
    <source>
        <dbReference type="Google" id="ProtNLM"/>
    </source>
</evidence>
<sequence>MQPCEARAQRQPQLPLKLSTSIVVPWCRSGWQEITRARGIEVPAGSVCVRNSPEAFARQAARSSLASIYIRFDWQATGPFEKPSHRIAWTLARLATSGPQTSSAAASLWQTRFKQEATLVSRMAVIRSRDLSSPASPTTSCAASSCGDSMGIANVPNATAAEDQVKPEPAHFAFAAGESELIGRKSHGSAVFQPYKSSSLVRLEGDEASSSHKSWEDEASPMSAISPPFFATVSSRSVLIKTELPDYASAHDRDQTFDMLTIILTATSGHNLKTAALNQLLHLCAISPAAQEVIGDHEGLHELLLLHTSGSFIHSYLASAVLRQYAGSSWEAHMHLQRLSIVLCSSQELTSDLVHLSQRDWIAIVRSCNLLCAALQDFSCVHIMLKSGCMAPLILLLRSISSTTFHFEASFEASAGAGRVIAAAIRLLLVAAAFSEEASSSFVQAGLITMLLENPAAFNGPDAEPIAADQLLRQLLSKSSSYQYYLHHLAFMHNASEGSNPSSSRLKHGQWEGCSPVSAGCQYEAT</sequence>
<dbReference type="AlphaFoldDB" id="A0AAW1Q992"/>
<comment type="caution">
    <text evidence="1">The sequence shown here is derived from an EMBL/GenBank/DDBJ whole genome shotgun (WGS) entry which is preliminary data.</text>
</comment>